<dbReference type="EMBL" id="KN847900">
    <property type="protein sequence ID" value="KIR41313.1"/>
    <property type="molecule type" value="Genomic_DNA"/>
</dbReference>
<accession>A0A0D0TZC3</accession>
<feature type="region of interest" description="Disordered" evidence="1">
    <location>
        <begin position="1"/>
        <end position="46"/>
    </location>
</feature>
<reference evidence="2 3" key="1">
    <citation type="submission" date="2015-01" db="EMBL/GenBank/DDBJ databases">
        <title>The Genome Sequence of Cryptococcus gattii Ram5.</title>
        <authorList>
            <consortium name="The Broad Institute Genomics Platform"/>
            <person name="Cuomo C."/>
            <person name="Litvintseva A."/>
            <person name="Chen Y."/>
            <person name="Heitman J."/>
            <person name="Sun S."/>
            <person name="Springer D."/>
            <person name="Dromer F."/>
            <person name="Young S."/>
            <person name="Zeng Q."/>
            <person name="Gargeya S."/>
            <person name="Abouelleil A."/>
            <person name="Alvarado L."/>
            <person name="Chapman S.B."/>
            <person name="Gainer-Dewar J."/>
            <person name="Goldberg J."/>
            <person name="Griggs A."/>
            <person name="Gujja S."/>
            <person name="Hansen M."/>
            <person name="Howarth C."/>
            <person name="Imamovic A."/>
            <person name="Larimer J."/>
            <person name="Murphy C."/>
            <person name="Naylor J."/>
            <person name="Pearson M."/>
            <person name="Priest M."/>
            <person name="Roberts A."/>
            <person name="Saif S."/>
            <person name="Shea T."/>
            <person name="Sykes S."/>
            <person name="Wortman J."/>
            <person name="Nusbaum C."/>
            <person name="Birren B."/>
        </authorList>
    </citation>
    <scope>NUCLEOTIDE SEQUENCE [LARGE SCALE GENOMIC DNA]</scope>
    <source>
        <strain evidence="2 3">Ram5</strain>
    </source>
</reference>
<name>A0A0D0TZC3_9TREE</name>
<proteinExistence type="predicted"/>
<dbReference type="Proteomes" id="UP000053392">
    <property type="component" value="Unassembled WGS sequence"/>
</dbReference>
<dbReference type="AlphaFoldDB" id="A0A0D0TZC3"/>
<evidence type="ECO:0000313" key="3">
    <source>
        <dbReference type="Proteomes" id="UP000053392"/>
    </source>
</evidence>
<keyword evidence="3" id="KW-1185">Reference proteome</keyword>
<sequence length="92" mass="9755">MKHESQFSLHSPRLLPAIQTPSLPPMRALSSSLASSNSPTRPSPPHSILTALYSLASCSHTSSATLNTPKNLQGKSLSPLGTRISITIPIQL</sequence>
<evidence type="ECO:0000313" key="2">
    <source>
        <dbReference type="EMBL" id="KIR41313.1"/>
    </source>
</evidence>
<feature type="compositionally biased region" description="Low complexity" evidence="1">
    <location>
        <begin position="25"/>
        <end position="40"/>
    </location>
</feature>
<protein>
    <submittedName>
        <fullName evidence="2">Unplaced genomic scaffold supercont1.5, whole genome shotgun sequence</fullName>
    </submittedName>
</protein>
<gene>
    <name evidence="2" type="ORF">I313_02438</name>
</gene>
<evidence type="ECO:0000256" key="1">
    <source>
        <dbReference type="SAM" id="MobiDB-lite"/>
    </source>
</evidence>
<dbReference type="HOGENOM" id="CLU_2413200_0_0_1"/>
<organism evidence="2 3">
    <name type="scientific">Cryptococcus deuterogattii Ram5</name>
    <dbReference type="NCBI Taxonomy" id="1296110"/>
    <lineage>
        <taxon>Eukaryota</taxon>
        <taxon>Fungi</taxon>
        <taxon>Dikarya</taxon>
        <taxon>Basidiomycota</taxon>
        <taxon>Agaricomycotina</taxon>
        <taxon>Tremellomycetes</taxon>
        <taxon>Tremellales</taxon>
        <taxon>Cryptococcaceae</taxon>
        <taxon>Cryptococcus</taxon>
        <taxon>Cryptococcus gattii species complex</taxon>
    </lineage>
</organism>